<reference evidence="1" key="1">
    <citation type="submission" date="2022-07" db="EMBL/GenBank/DDBJ databases">
        <title>Phylogenomic reconstructions and comparative analyses of Kickxellomycotina fungi.</title>
        <authorList>
            <person name="Reynolds N.K."/>
            <person name="Stajich J.E."/>
            <person name="Barry K."/>
            <person name="Grigoriev I.V."/>
            <person name="Crous P."/>
            <person name="Smith M.E."/>
        </authorList>
    </citation>
    <scope>NUCLEOTIDE SEQUENCE</scope>
    <source>
        <strain evidence="1">NRRL 5244</strain>
    </source>
</reference>
<organism evidence="1 2">
    <name type="scientific">Linderina macrospora</name>
    <dbReference type="NCBI Taxonomy" id="4868"/>
    <lineage>
        <taxon>Eukaryota</taxon>
        <taxon>Fungi</taxon>
        <taxon>Fungi incertae sedis</taxon>
        <taxon>Zoopagomycota</taxon>
        <taxon>Kickxellomycotina</taxon>
        <taxon>Kickxellomycetes</taxon>
        <taxon>Kickxellales</taxon>
        <taxon>Kickxellaceae</taxon>
        <taxon>Linderina</taxon>
    </lineage>
</organism>
<evidence type="ECO:0000313" key="2">
    <source>
        <dbReference type="Proteomes" id="UP001150603"/>
    </source>
</evidence>
<feature type="non-terminal residue" evidence="1">
    <location>
        <position position="1"/>
    </location>
</feature>
<evidence type="ECO:0000313" key="1">
    <source>
        <dbReference type="EMBL" id="KAJ1927591.1"/>
    </source>
</evidence>
<dbReference type="EMBL" id="JANBPW010006778">
    <property type="protein sequence ID" value="KAJ1927591.1"/>
    <property type="molecule type" value="Genomic_DNA"/>
</dbReference>
<name>A0ACC1IXP3_9FUNG</name>
<accession>A0ACC1IXP3</accession>
<gene>
    <name evidence="1" type="primary">VPS10_3</name>
    <name evidence="1" type="ORF">FBU59_007209</name>
</gene>
<protein>
    <submittedName>
        <fullName evidence="1">Vacuolar protein sorting/targeting protein PEP1</fullName>
    </submittedName>
</protein>
<sequence>SAKTSGEAPHIHHTYFPEHLSKLFYFKDPKMLLGLDRTTGKLYRSHDHGKKWDHVTEIPSGKASRLYGHPFEDKIAFVLSAGTEHWLTRDEGKTWEAFGTPLPPTSSGEHVLGFHATRTGWILFTGERCKEDASGWWPFPKMVCQDEAFYTKDGFKEAAKDHKSGDKSGAGITSLLGANKPVGKCIWAHQNKAFETMAEEAIFCLEVVDAKEAQKSTSKRSLPMHAFGTSPQMSPDRLHIRDFIYPNSRRRRSNPRVSGFPDENVSDQSGLAKRNVIEDAISAMELRSRYIVRLVSSENFFDTKKI</sequence>
<feature type="non-terminal residue" evidence="1">
    <location>
        <position position="306"/>
    </location>
</feature>
<dbReference type="Proteomes" id="UP001150603">
    <property type="component" value="Unassembled WGS sequence"/>
</dbReference>
<comment type="caution">
    <text evidence="1">The sequence shown here is derived from an EMBL/GenBank/DDBJ whole genome shotgun (WGS) entry which is preliminary data.</text>
</comment>
<keyword evidence="2" id="KW-1185">Reference proteome</keyword>
<proteinExistence type="predicted"/>